<dbReference type="Pfam" id="PF11233">
    <property type="entry name" value="DUF3035"/>
    <property type="match status" value="1"/>
</dbReference>
<dbReference type="EMBL" id="HG966617">
    <property type="protein sequence ID" value="CDO60380.1"/>
    <property type="molecule type" value="Genomic_DNA"/>
</dbReference>
<evidence type="ECO:0008006" key="4">
    <source>
        <dbReference type="Google" id="ProtNLM"/>
    </source>
</evidence>
<evidence type="ECO:0000313" key="2">
    <source>
        <dbReference type="EMBL" id="CDO60380.1"/>
    </source>
</evidence>
<dbReference type="STRING" id="1458461.BN1012_Phect2167"/>
<dbReference type="KEGG" id="pect:BN1012_Phect2167"/>
<dbReference type="InterPro" id="IPR021395">
    <property type="entry name" value="DUF3035"/>
</dbReference>
<name>X5MMF9_9HYPH</name>
<organism evidence="2 3">
    <name type="scientific">Candidatus Phaeomarinibacter ectocarpi</name>
    <dbReference type="NCBI Taxonomy" id="1458461"/>
    <lineage>
        <taxon>Bacteria</taxon>
        <taxon>Pseudomonadati</taxon>
        <taxon>Pseudomonadota</taxon>
        <taxon>Alphaproteobacteria</taxon>
        <taxon>Hyphomicrobiales</taxon>
        <taxon>Parvibaculaceae</taxon>
        <taxon>Candidatus Phaeomarinibacter</taxon>
    </lineage>
</organism>
<accession>X5MMF9</accession>
<dbReference type="Proteomes" id="UP000032160">
    <property type="component" value="Chromosome I"/>
</dbReference>
<feature type="region of interest" description="Disordered" evidence="1">
    <location>
        <begin position="176"/>
        <end position="208"/>
    </location>
</feature>
<keyword evidence="3" id="KW-1185">Reference proteome</keyword>
<evidence type="ECO:0000313" key="3">
    <source>
        <dbReference type="Proteomes" id="UP000032160"/>
    </source>
</evidence>
<dbReference type="AlphaFoldDB" id="X5MMF9"/>
<evidence type="ECO:0000256" key="1">
    <source>
        <dbReference type="SAM" id="MobiDB-lite"/>
    </source>
</evidence>
<proteinExistence type="predicted"/>
<reference evidence="2 3" key="1">
    <citation type="journal article" date="2014" name="Front. Genet.">
        <title>Genome and metabolic network of "Candidatus Phaeomarinobacter ectocarpi" Ec32, a new candidate genus of Alphaproteobacteria frequently associated with brown algae.</title>
        <authorList>
            <person name="Dittami S.M."/>
            <person name="Barbeyron T."/>
            <person name="Boyen C."/>
            <person name="Cambefort J."/>
            <person name="Collet G."/>
            <person name="Delage L."/>
            <person name="Gobet A."/>
            <person name="Groisillier A."/>
            <person name="Leblanc C."/>
            <person name="Michel G."/>
            <person name="Scornet D."/>
            <person name="Siegel A."/>
            <person name="Tapia J.E."/>
            <person name="Tonon T."/>
        </authorList>
    </citation>
    <scope>NUCLEOTIDE SEQUENCE [LARGE SCALE GENOMIC DNA]</scope>
    <source>
        <strain evidence="2 3">Ec32</strain>
    </source>
</reference>
<sequence>MIEMFERPKSHLPKSRLPKSRLFGFVAALSASAFLAGCGGGLDDALGLGKNPPDEFAIVTKAPLAIPPDYSLRPPVPGAPNRQARSAQEIAAAALYSGRATGVSAQALGQPGSSAGESALIASAGAENASPEVRRLIENEYQSRIDADRSFADRIIFWQDRTPKPIPVDAQAEAQRLRKNDALGQPVTEGETPRIEPKENQGLLEGIF</sequence>
<gene>
    <name evidence="2" type="ORF">BN1012_Phect2167</name>
</gene>
<protein>
    <recommendedName>
        <fullName evidence="4">DUF3035 domain-containing protein</fullName>
    </recommendedName>
</protein>
<dbReference type="OrthoDB" id="8478256at2"/>
<dbReference type="HOGENOM" id="CLU_123750_0_0_5"/>